<accession>A0A5E4WKR5</accession>
<keyword evidence="1" id="KW-0808">Transferase</keyword>
<dbReference type="InterPro" id="IPR005624">
    <property type="entry name" value="PduO/GlcC-like"/>
</dbReference>
<name>A0A5E4WKR5_9BURK</name>
<dbReference type="PANTHER" id="PTHR34309:SF10">
    <property type="entry name" value="SLR1406 PROTEIN"/>
    <property type="match status" value="1"/>
</dbReference>
<reference evidence="1 2" key="1">
    <citation type="submission" date="2019-08" db="EMBL/GenBank/DDBJ databases">
        <authorList>
            <person name="Peeters C."/>
        </authorList>
    </citation>
    <scope>NUCLEOTIDE SEQUENCE [LARGE SCALE GENOMIC DNA]</scope>
    <source>
        <strain evidence="1 2">LMG 31108</strain>
    </source>
</reference>
<dbReference type="Gene3D" id="3.30.450.150">
    <property type="entry name" value="Haem-degrading domain"/>
    <property type="match status" value="1"/>
</dbReference>
<sequence length="146" mass="15119">MYQIKLETALRIIDAALEKSNQLGLAPLCAAVLDAGGRLIAVKRQDGASFFRPDIAIGKAFGCLAMGFGGAEMARRAQIAPQFFNSLTVLSEGKMVPVPGGVLIRNHDGMVLGAIGISGDTSLKDEECAIAGIAAVDLKADCGNAE</sequence>
<dbReference type="OrthoDB" id="9815788at2"/>
<dbReference type="RefSeq" id="WP_150669848.1">
    <property type="nucleotide sequence ID" value="NZ_CABPSB010000011.1"/>
</dbReference>
<dbReference type="EMBL" id="CABPSB010000011">
    <property type="protein sequence ID" value="VVE23605.1"/>
    <property type="molecule type" value="Genomic_DNA"/>
</dbReference>
<proteinExistence type="predicted"/>
<keyword evidence="2" id="KW-1185">Reference proteome</keyword>
<gene>
    <name evidence="1" type="ORF">PAN31108_03259</name>
</gene>
<dbReference type="AlphaFoldDB" id="A0A5E4WKR5"/>
<dbReference type="InterPro" id="IPR038084">
    <property type="entry name" value="PduO/GlcC-like_sf"/>
</dbReference>
<dbReference type="SUPFAM" id="SSF143744">
    <property type="entry name" value="GlcG-like"/>
    <property type="match status" value="1"/>
</dbReference>
<dbReference type="InterPro" id="IPR052517">
    <property type="entry name" value="GlcG_carb_metab_protein"/>
</dbReference>
<protein>
    <submittedName>
        <fullName evidence="1">Cobalamin adenosyltransferase</fullName>
    </submittedName>
</protein>
<evidence type="ECO:0000313" key="1">
    <source>
        <dbReference type="EMBL" id="VVE23605.1"/>
    </source>
</evidence>
<dbReference type="Proteomes" id="UP000406256">
    <property type="component" value="Unassembled WGS sequence"/>
</dbReference>
<dbReference type="PANTHER" id="PTHR34309">
    <property type="entry name" value="SLR1406 PROTEIN"/>
    <property type="match status" value="1"/>
</dbReference>
<dbReference type="GO" id="GO:0016740">
    <property type="term" value="F:transferase activity"/>
    <property type="evidence" value="ECO:0007669"/>
    <property type="project" value="UniProtKB-KW"/>
</dbReference>
<evidence type="ECO:0000313" key="2">
    <source>
        <dbReference type="Proteomes" id="UP000406256"/>
    </source>
</evidence>
<dbReference type="Pfam" id="PF03928">
    <property type="entry name" value="HbpS-like"/>
    <property type="match status" value="1"/>
</dbReference>
<organism evidence="1 2">
    <name type="scientific">Pandoraea anhela</name>
    <dbReference type="NCBI Taxonomy" id="2508295"/>
    <lineage>
        <taxon>Bacteria</taxon>
        <taxon>Pseudomonadati</taxon>
        <taxon>Pseudomonadota</taxon>
        <taxon>Betaproteobacteria</taxon>
        <taxon>Burkholderiales</taxon>
        <taxon>Burkholderiaceae</taxon>
        <taxon>Pandoraea</taxon>
    </lineage>
</organism>